<organism evidence="2 3">
    <name type="scientific">Dendrobium nobile</name>
    <name type="common">Orchid</name>
    <dbReference type="NCBI Taxonomy" id="94219"/>
    <lineage>
        <taxon>Eukaryota</taxon>
        <taxon>Viridiplantae</taxon>
        <taxon>Streptophyta</taxon>
        <taxon>Embryophyta</taxon>
        <taxon>Tracheophyta</taxon>
        <taxon>Spermatophyta</taxon>
        <taxon>Magnoliopsida</taxon>
        <taxon>Liliopsida</taxon>
        <taxon>Asparagales</taxon>
        <taxon>Orchidaceae</taxon>
        <taxon>Epidendroideae</taxon>
        <taxon>Malaxideae</taxon>
        <taxon>Dendrobiinae</taxon>
        <taxon>Dendrobium</taxon>
    </lineage>
</organism>
<dbReference type="OrthoDB" id="1936608at2759"/>
<evidence type="ECO:0000259" key="1">
    <source>
        <dbReference type="Pfam" id="PF13966"/>
    </source>
</evidence>
<proteinExistence type="predicted"/>
<dbReference type="PANTHER" id="PTHR33116:SF78">
    <property type="entry name" value="OS12G0587133 PROTEIN"/>
    <property type="match status" value="1"/>
</dbReference>
<evidence type="ECO:0000313" key="2">
    <source>
        <dbReference type="EMBL" id="KAI0531328.1"/>
    </source>
</evidence>
<dbReference type="Proteomes" id="UP000829196">
    <property type="component" value="Unassembled WGS sequence"/>
</dbReference>
<dbReference type="InterPro" id="IPR026960">
    <property type="entry name" value="RVT-Znf"/>
</dbReference>
<evidence type="ECO:0000313" key="3">
    <source>
        <dbReference type="Proteomes" id="UP000829196"/>
    </source>
</evidence>
<sequence>MDALSCLIDDSSQQDCFEGLKLENFQLTHLTYADDLLVFGKANIKNLELFSNLAGLHLNLHKSTLLISSLANISPSISQALHIHNCSTKISYLGIPISLGRSKISDFSPLIEKVTNLLSDWKAKLLSFAGNWISDGSWSLPPPLSHSIKDTIYAILIAHNCHYHITWDNNENAYFKDFYNEHFSDSDVDWFQLIWHNKYSIRYSSCTWIAINGGLKTVEALRYRNIFIEDTSCPLCLGFLENCSHLLFECDYSFQLITMLIPHFKNFYLRPNIAQALHFIDGLNINRETKNANLLILHAAIYFIWNERNTKKFKGNDVCVTTLYKKISRAIYLKLNK</sequence>
<accession>A0A8T3C9T7</accession>
<dbReference type="AlphaFoldDB" id="A0A8T3C9T7"/>
<feature type="domain" description="Reverse transcriptase zinc-binding" evidence="1">
    <location>
        <begin position="176"/>
        <end position="255"/>
    </location>
</feature>
<name>A0A8T3C9T7_DENNO</name>
<comment type="caution">
    <text evidence="2">The sequence shown here is derived from an EMBL/GenBank/DDBJ whole genome shotgun (WGS) entry which is preliminary data.</text>
</comment>
<dbReference type="PANTHER" id="PTHR33116">
    <property type="entry name" value="REVERSE TRANSCRIPTASE ZINC-BINDING DOMAIN-CONTAINING PROTEIN-RELATED-RELATED"/>
    <property type="match status" value="1"/>
</dbReference>
<dbReference type="EMBL" id="JAGYWB010000001">
    <property type="protein sequence ID" value="KAI0531328.1"/>
    <property type="molecule type" value="Genomic_DNA"/>
</dbReference>
<reference evidence="2" key="1">
    <citation type="journal article" date="2022" name="Front. Genet.">
        <title>Chromosome-Scale Assembly of the Dendrobium nobile Genome Provides Insights Into the Molecular Mechanism of the Biosynthesis of the Medicinal Active Ingredient of Dendrobium.</title>
        <authorList>
            <person name="Xu Q."/>
            <person name="Niu S.-C."/>
            <person name="Li K.-L."/>
            <person name="Zheng P.-J."/>
            <person name="Zhang X.-J."/>
            <person name="Jia Y."/>
            <person name="Liu Y."/>
            <person name="Niu Y.-X."/>
            <person name="Yu L.-H."/>
            <person name="Chen D.-F."/>
            <person name="Zhang G.-Q."/>
        </authorList>
    </citation>
    <scope>NUCLEOTIDE SEQUENCE</scope>
    <source>
        <tissue evidence="2">Leaf</tissue>
    </source>
</reference>
<gene>
    <name evidence="2" type="ORF">KFK09_000881</name>
</gene>
<dbReference type="Pfam" id="PF13966">
    <property type="entry name" value="zf-RVT"/>
    <property type="match status" value="1"/>
</dbReference>
<protein>
    <recommendedName>
        <fullName evidence="1">Reverse transcriptase zinc-binding domain-containing protein</fullName>
    </recommendedName>
</protein>
<keyword evidence="3" id="KW-1185">Reference proteome</keyword>